<dbReference type="KEGG" id="aaqu:D3M96_14385"/>
<name>A0A3G2HX15_9BURK</name>
<dbReference type="InterPro" id="IPR056098">
    <property type="entry name" value="Acb2/Tad1_hairpin"/>
</dbReference>
<dbReference type="GO" id="GO:0000166">
    <property type="term" value="F:nucleotide binding"/>
    <property type="evidence" value="ECO:0007669"/>
    <property type="project" value="UniProtKB-KW"/>
</dbReference>
<reference evidence="3 4" key="1">
    <citation type="submission" date="2018-09" db="EMBL/GenBank/DDBJ databases">
        <title>Complete genome sequence of the hydrocarbonoclastic bacterium Alcaligenes aquatilis QD168, isolated from a crude-oil polluted marine sediment of Central Chile.</title>
        <authorList>
            <person name="Duran R.E."/>
            <person name="Barra B."/>
            <person name="Salva-Serra F."/>
            <person name="Mendez V."/>
            <person name="Moore E.R.B."/>
            <person name="Seeger M."/>
        </authorList>
    </citation>
    <scope>NUCLEOTIDE SEQUENCE [LARGE SCALE GENOMIC DNA]</scope>
    <source>
        <strain evidence="3 4">QD168</strain>
    </source>
</reference>
<dbReference type="EMBL" id="CP032153">
    <property type="protein sequence ID" value="AYN21614.1"/>
    <property type="molecule type" value="Genomic_DNA"/>
</dbReference>
<proteinExistence type="predicted"/>
<dbReference type="OrthoDB" id="7360772at2"/>
<evidence type="ECO:0000256" key="1">
    <source>
        <dbReference type="ARBA" id="ARBA00022741"/>
    </source>
</evidence>
<accession>A0A3G2HX15</accession>
<keyword evidence="1" id="KW-0547">Nucleotide-binding</keyword>
<dbReference type="Proteomes" id="UP000268070">
    <property type="component" value="Chromosome"/>
</dbReference>
<feature type="domain" description="Acb2/Tad1 hairpin" evidence="2">
    <location>
        <begin position="7"/>
        <end position="69"/>
    </location>
</feature>
<organism evidence="3 4">
    <name type="scientific">Alcaligenes aquatilis</name>
    <dbReference type="NCBI Taxonomy" id="323284"/>
    <lineage>
        <taxon>Bacteria</taxon>
        <taxon>Pseudomonadati</taxon>
        <taxon>Pseudomonadota</taxon>
        <taxon>Betaproteobacteria</taxon>
        <taxon>Burkholderiales</taxon>
        <taxon>Alcaligenaceae</taxon>
        <taxon>Alcaligenes</taxon>
    </lineage>
</organism>
<evidence type="ECO:0000313" key="3">
    <source>
        <dbReference type="EMBL" id="AYN21614.1"/>
    </source>
</evidence>
<protein>
    <recommendedName>
        <fullName evidence="2">Acb2/Tad1 hairpin domain-containing protein</fullName>
    </recommendedName>
</protein>
<dbReference type="Pfam" id="PF24729">
    <property type="entry name" value="Acb2_Tad1_hairpin"/>
    <property type="match status" value="1"/>
</dbReference>
<dbReference type="AlphaFoldDB" id="A0A3G2HX15"/>
<evidence type="ECO:0000259" key="2">
    <source>
        <dbReference type="Pfam" id="PF24729"/>
    </source>
</evidence>
<gene>
    <name evidence="3" type="ORF">D3M96_14385</name>
</gene>
<sequence length="74" mass="8291">MDNQHKHIKGYRDLSESEIAAMNEGKELAEKVGAWMEKLQADSSLDQRAVALGKTNLQQGFMWAIRGIAQPTTF</sequence>
<evidence type="ECO:0000313" key="4">
    <source>
        <dbReference type="Proteomes" id="UP000268070"/>
    </source>
</evidence>
<dbReference type="RefSeq" id="WP_121739339.1">
    <property type="nucleotide sequence ID" value="NZ_CP032153.1"/>
</dbReference>